<evidence type="ECO:0000313" key="2">
    <source>
        <dbReference type="EMBL" id="SDI88674.1"/>
    </source>
</evidence>
<dbReference type="RefSeq" id="WP_176758092.1">
    <property type="nucleotide sequence ID" value="NZ_FNDZ01000005.1"/>
</dbReference>
<keyword evidence="1" id="KW-1133">Transmembrane helix</keyword>
<dbReference type="AlphaFoldDB" id="A0A1G8P856"/>
<sequence length="54" mass="6273">MKPRPFVLTVWLIFWTPFGAPLSVLLQKFIFKSKRLQLDSLGIREIAKTVLKEA</sequence>
<dbReference type="Proteomes" id="UP000183255">
    <property type="component" value="Unassembled WGS sequence"/>
</dbReference>
<reference evidence="2 3" key="1">
    <citation type="submission" date="2016-10" db="EMBL/GenBank/DDBJ databases">
        <authorList>
            <person name="de Groot N.N."/>
        </authorList>
    </citation>
    <scope>NUCLEOTIDE SEQUENCE [LARGE SCALE GENOMIC DNA]</scope>
    <source>
        <strain evidence="2 3">CGMCC 1.5058</strain>
    </source>
</reference>
<evidence type="ECO:0000313" key="3">
    <source>
        <dbReference type="Proteomes" id="UP000183255"/>
    </source>
</evidence>
<proteinExistence type="predicted"/>
<evidence type="ECO:0000256" key="1">
    <source>
        <dbReference type="SAM" id="Phobius"/>
    </source>
</evidence>
<keyword evidence="1" id="KW-0472">Membrane</keyword>
<organism evidence="2 3">
    <name type="scientific">Proteiniclasticum ruminis</name>
    <dbReference type="NCBI Taxonomy" id="398199"/>
    <lineage>
        <taxon>Bacteria</taxon>
        <taxon>Bacillati</taxon>
        <taxon>Bacillota</taxon>
        <taxon>Clostridia</taxon>
        <taxon>Eubacteriales</taxon>
        <taxon>Clostridiaceae</taxon>
        <taxon>Proteiniclasticum</taxon>
    </lineage>
</organism>
<accession>A0A1G8P856</accession>
<keyword evidence="1" id="KW-0812">Transmembrane</keyword>
<feature type="transmembrane region" description="Helical" evidence="1">
    <location>
        <begin position="6"/>
        <end position="26"/>
    </location>
</feature>
<name>A0A1G8P856_9CLOT</name>
<gene>
    <name evidence="2" type="ORF">SAMN05421804_10522</name>
</gene>
<dbReference type="EMBL" id="FNDZ01000005">
    <property type="protein sequence ID" value="SDI88674.1"/>
    <property type="molecule type" value="Genomic_DNA"/>
</dbReference>
<protein>
    <submittedName>
        <fullName evidence="2">Uncharacterized protein</fullName>
    </submittedName>
</protein>